<dbReference type="SFLD" id="SFLDG01016">
    <property type="entry name" value="Prenyltransferase_Like_2"/>
    <property type="match status" value="1"/>
</dbReference>
<organism evidence="8 9">
    <name type="scientific">Frankia nepalensis</name>
    <dbReference type="NCBI Taxonomy" id="1836974"/>
    <lineage>
        <taxon>Bacteria</taxon>
        <taxon>Bacillati</taxon>
        <taxon>Actinomycetota</taxon>
        <taxon>Actinomycetes</taxon>
        <taxon>Frankiales</taxon>
        <taxon>Frankiaceae</taxon>
        <taxon>Frankia</taxon>
    </lineage>
</organism>
<dbReference type="EC" id="5.4.99.17" evidence="8"/>
<comment type="similarity">
    <text evidence="2">Belongs to the terpene cyclase/mutase family.</text>
</comment>
<comment type="caution">
    <text evidence="8">The sequence shown here is derived from an EMBL/GenBank/DDBJ whole genome shotgun (WGS) entry which is preliminary data.</text>
</comment>
<feature type="domain" description="Squalene cyclase N-terminal" evidence="7">
    <location>
        <begin position="146"/>
        <end position="425"/>
    </location>
</feature>
<comment type="pathway">
    <text evidence="1">Secondary metabolite biosynthesis; hopanoid biosynthesis.</text>
</comment>
<feature type="domain" description="Squalene cyclase C-terminal" evidence="6">
    <location>
        <begin position="448"/>
        <end position="770"/>
    </location>
</feature>
<dbReference type="AlphaFoldDB" id="A0A937RS22"/>
<gene>
    <name evidence="8" type="primary">shc</name>
    <name evidence="8" type="ORF">I7412_35240</name>
</gene>
<evidence type="ECO:0000313" key="8">
    <source>
        <dbReference type="EMBL" id="MBL7632319.1"/>
    </source>
</evidence>
<keyword evidence="9" id="KW-1185">Reference proteome</keyword>
<dbReference type="PANTHER" id="PTHR11764">
    <property type="entry name" value="TERPENE CYCLASE/MUTASE FAMILY MEMBER"/>
    <property type="match status" value="1"/>
</dbReference>
<feature type="region of interest" description="Disordered" evidence="5">
    <location>
        <begin position="1"/>
        <end position="60"/>
    </location>
</feature>
<keyword evidence="3" id="KW-0677">Repeat</keyword>
<dbReference type="Gene3D" id="1.50.10.20">
    <property type="match status" value="2"/>
</dbReference>
<evidence type="ECO:0000256" key="2">
    <source>
        <dbReference type="ARBA" id="ARBA00009755"/>
    </source>
</evidence>
<dbReference type="CDD" id="cd02892">
    <property type="entry name" value="SQCY_1"/>
    <property type="match status" value="1"/>
</dbReference>
<name>A0A937RS22_9ACTN</name>
<dbReference type="InterPro" id="IPR032697">
    <property type="entry name" value="SQ_cyclase_N"/>
</dbReference>
<dbReference type="GO" id="GO:0016104">
    <property type="term" value="P:triterpenoid biosynthetic process"/>
    <property type="evidence" value="ECO:0007669"/>
    <property type="project" value="InterPro"/>
</dbReference>
<dbReference type="InterPro" id="IPR006400">
    <property type="entry name" value="Hopene-cyclase"/>
</dbReference>
<dbReference type="RefSeq" id="WP_203007005.1">
    <property type="nucleotide sequence ID" value="NZ_JADWYU010000108.1"/>
</dbReference>
<evidence type="ECO:0000256" key="1">
    <source>
        <dbReference type="ARBA" id="ARBA00004999"/>
    </source>
</evidence>
<dbReference type="SUPFAM" id="SSF48239">
    <property type="entry name" value="Terpenoid cyclases/Protein prenyltransferases"/>
    <property type="match status" value="2"/>
</dbReference>
<keyword evidence="4 8" id="KW-0413">Isomerase</keyword>
<dbReference type="Proteomes" id="UP000604475">
    <property type="component" value="Unassembled WGS sequence"/>
</dbReference>
<evidence type="ECO:0000256" key="4">
    <source>
        <dbReference type="ARBA" id="ARBA00023235"/>
    </source>
</evidence>
<protein>
    <submittedName>
        <fullName evidence="8">Squalene--hopene cyclase</fullName>
        <ecNumber evidence="8">5.4.99.17</ecNumber>
    </submittedName>
</protein>
<dbReference type="Pfam" id="PF13249">
    <property type="entry name" value="SQHop_cyclase_N"/>
    <property type="match status" value="1"/>
</dbReference>
<evidence type="ECO:0000256" key="5">
    <source>
        <dbReference type="SAM" id="MobiDB-lite"/>
    </source>
</evidence>
<dbReference type="Pfam" id="PF13243">
    <property type="entry name" value="SQHop_cyclase_C"/>
    <property type="match status" value="1"/>
</dbReference>
<evidence type="ECO:0000259" key="6">
    <source>
        <dbReference type="Pfam" id="PF13243"/>
    </source>
</evidence>
<proteinExistence type="inferred from homology"/>
<dbReference type="GO" id="GO:0051007">
    <property type="term" value="F:squalene-hopene cyclase activity"/>
    <property type="evidence" value="ECO:0007669"/>
    <property type="project" value="UniProtKB-EC"/>
</dbReference>
<dbReference type="NCBIfam" id="TIGR01787">
    <property type="entry name" value="squalene_cyclas"/>
    <property type="match status" value="1"/>
</dbReference>
<reference evidence="8" key="1">
    <citation type="submission" date="2020-12" db="EMBL/GenBank/DDBJ databases">
        <title>Genomic characterization of non-nitrogen-fixing Frankia strains.</title>
        <authorList>
            <person name="Carlos-Shanley C."/>
            <person name="Guerra T."/>
            <person name="Hahn D."/>
        </authorList>
    </citation>
    <scope>NUCLEOTIDE SEQUENCE</scope>
    <source>
        <strain evidence="8">CN6</strain>
    </source>
</reference>
<dbReference type="NCBIfam" id="TIGR01507">
    <property type="entry name" value="hopene_cyclase"/>
    <property type="match status" value="1"/>
</dbReference>
<dbReference type="InterPro" id="IPR008930">
    <property type="entry name" value="Terpenoid_cyclase/PrenylTrfase"/>
</dbReference>
<dbReference type="PANTHER" id="PTHR11764:SF20">
    <property type="entry name" value="LANOSTEROL SYNTHASE"/>
    <property type="match status" value="1"/>
</dbReference>
<dbReference type="InterPro" id="IPR032696">
    <property type="entry name" value="SQ_cyclase_C"/>
</dbReference>
<sequence>MSLTSDPSPATPAAQPTSARSGFLSDRRGRSERSAVAGPLLVTTRPGARPGRPALLPDPAAQTSQIATSRIATSRIDFVDPAGTPVVDPAERPSLAGPAGLAGPLATASGPAAARLAMPGLSLPDLGLPGRETIGGVAAQAAAATANARDYLLSLQAEDGWWKGELETNVTMDAEDLMLRQFLGILTPQVAAESGRWLRSRQLPDGSWPTFYGGPGDLSTTLEAYIGLRLAGDEPDAPHMLAAASFVRAGGGLAATRVFTRIWMALFGEWSWDEVPVLPPEIVLLPPWVPLNVYDFGCWARQTVVALTIVGHFRPVRSLGFTIDELKVDAPRPPLAPLASWTGAFQRLDAVLRRYQRHPVRTLRSLALRRATEWVVARQEADGGWGGIQPPWVYSIMALHLMGYPMNHPVLVAAMEGLDGFVIREPAGDDGDGDGDGDMVRRLEACQSPVWDTALAVVALADAGLDAHHPAMRKAGQWLLDEEVTIPGDWRVRRPNLEPGGWAFEFANDIYPDVDDTAEVVLAIQRLLHSGLDEVDPAAARQARGAVERAVNWSVGMRSSSGAWGAFDADNVQKLATKIPFCDFGEVIDPPSADVTAHMVEMLADLGRADHPVTQRAVRWLLDNQEPGGSWFGRWGVNHVYGTGAVVPALIGAGVAADHPAIRAAVRWLVAHQHPDGGWGEDLRSYRDDAWVGRGEPTPSQTAWALLALLAADPTNEAVETGVRWLCATQRPDGGWDEPYYTGTGFPWDFSINYHLYRLVFPLTALGRYVTLTGRSAA</sequence>
<dbReference type="EMBL" id="JAEACQ010000309">
    <property type="protein sequence ID" value="MBL7632319.1"/>
    <property type="molecule type" value="Genomic_DNA"/>
</dbReference>
<feature type="compositionally biased region" description="Low complexity" evidence="5">
    <location>
        <begin position="1"/>
        <end position="19"/>
    </location>
</feature>
<evidence type="ECO:0000313" key="9">
    <source>
        <dbReference type="Proteomes" id="UP000604475"/>
    </source>
</evidence>
<dbReference type="GO" id="GO:0005811">
    <property type="term" value="C:lipid droplet"/>
    <property type="evidence" value="ECO:0007669"/>
    <property type="project" value="InterPro"/>
</dbReference>
<evidence type="ECO:0000256" key="3">
    <source>
        <dbReference type="ARBA" id="ARBA00022737"/>
    </source>
</evidence>
<dbReference type="InterPro" id="IPR018333">
    <property type="entry name" value="Squalene_cyclase"/>
</dbReference>
<evidence type="ECO:0000259" key="7">
    <source>
        <dbReference type="Pfam" id="PF13249"/>
    </source>
</evidence>
<accession>A0A937RS22</accession>